<feature type="domain" description="Glycoside hydrolase family 9" evidence="4">
    <location>
        <begin position="314"/>
        <end position="740"/>
    </location>
</feature>
<reference evidence="8 10" key="1">
    <citation type="submission" date="2019-04" db="EMBL/GenBank/DDBJ databases">
        <authorList>
            <consortium name="GenomeTrakr: Next Generation Sequencing Network for Food Pathogen Tracability"/>
        </authorList>
    </citation>
    <scope>NUCLEOTIDE SEQUENCE [LARGE SCALE GENOMIC DNA]</scope>
    <source>
        <strain evidence="7 11">CFSAN063727</strain>
        <strain evidence="6 9">FDA00007096</strain>
        <strain evidence="8 10">LS1344</strain>
    </source>
</reference>
<comment type="similarity">
    <text evidence="1">Belongs to the glycosyl hydrolase 9 (cellulase E) family.</text>
</comment>
<sequence length="800" mass="91031">MKPSMKRQIAQTGIIHRPLPIETKHALETLAKKKQVLSSRTLFSSKQQVSLEFTHQGAGDFTISDQDEIKLSSPVVMPYWPAGAPDDGDYTNFGNVTISAPIENEDWSGFNRVRIQVFPDFPGVTNPYLMISFKNDGSVKVPDIYGREGVHGVNLINHEWNDVIFEIEGLPRDRMTEMSFSYYLNGPERLTAGTMELFINEIKLEQISEPEISKGWIPQDNTLVYSHNGYSKGMPKVAFCANKFVATSFTIHDKETDKVVFTGKSYQNATETGDFIILDFSDLQTVGEYYLKFADMQTEIFQIGTSEVIWESSIWKSLNFIFCERCGCPVFGKHTTCHADIIAEHDGKQLSFNGGWHDAGDVSQQLIQTAEVTMALYEMASSLPEKEEMLRMRLLEEGEWGLDFILKTRFGDGFRATSAGMTRWTDGLVGGMDDAIARVHNQAYENFYCAGIEAYIGSQIADNATMQNHLLRIAEEDLLFAIKELEKHGTSQKPIFWEHTYQTSESLYYATASWAASMVYQLTNKEIYAEKAAEWLYLMLEAQEKAGIRDSETSELYKGFFYRDKTHKVIQHFNHQAREHLYLLALEAALETQPSNAEKQTWLQAVEMYGDYLKKVTRFTKPYPLIPAGLYKKDEYLDEASFHLQHLLIDERAIEEYQLQFEQGIQINDEIALRKFPIWFSFRGNNAILLSAGKAASIAGKILKDKSLLDIAEGQLQWVIGMNPFGQSMMHGEGYRYAQQYSVLNGEITGEIPVGMETFRNEDEPYWPEFNNATYKEVWVGNAGKWMSIVADLNKITGKS</sequence>
<keyword evidence="2" id="KW-0119">Carbohydrate metabolism</keyword>
<dbReference type="Pfam" id="PF00759">
    <property type="entry name" value="Glyco_hydro_9"/>
    <property type="match status" value="1"/>
</dbReference>
<dbReference type="Gene3D" id="1.50.10.10">
    <property type="match status" value="1"/>
</dbReference>
<evidence type="ECO:0000313" key="6">
    <source>
        <dbReference type="EMBL" id="EAC5550637.1"/>
    </source>
</evidence>
<evidence type="ECO:0000256" key="3">
    <source>
        <dbReference type="ARBA" id="ARBA00023326"/>
    </source>
</evidence>
<dbReference type="EMBL" id="AABBZO010000001">
    <property type="protein sequence ID" value="EAG4460983.1"/>
    <property type="molecule type" value="Genomic_DNA"/>
</dbReference>
<evidence type="ECO:0000313" key="11">
    <source>
        <dbReference type="Proteomes" id="UP000528151"/>
    </source>
</evidence>
<dbReference type="Gene3D" id="2.60.40.10">
    <property type="entry name" value="Immunoglobulins"/>
    <property type="match status" value="1"/>
</dbReference>
<dbReference type="Proteomes" id="UP000365297">
    <property type="component" value="Unassembled WGS sequence"/>
</dbReference>
<feature type="domain" description="Cellulase Ig-like" evidence="5">
    <location>
        <begin position="229"/>
        <end position="296"/>
    </location>
</feature>
<dbReference type="Proteomes" id="UP000528151">
    <property type="component" value="Unassembled WGS sequence"/>
</dbReference>
<dbReference type="EMBL" id="AABGUK010000004">
    <property type="protein sequence ID" value="EAH4242746.1"/>
    <property type="molecule type" value="Genomic_DNA"/>
</dbReference>
<dbReference type="RefSeq" id="WP_010958658.1">
    <property type="nucleotide sequence ID" value="NC_021825.2"/>
</dbReference>
<comment type="caution">
    <text evidence="8">The sequence shown here is derived from an EMBL/GenBank/DDBJ whole genome shotgun (WGS) entry which is preliminary data.</text>
</comment>
<proteinExistence type="inferred from homology"/>
<evidence type="ECO:0000313" key="7">
    <source>
        <dbReference type="EMBL" id="EAG4460983.1"/>
    </source>
</evidence>
<dbReference type="InterPro" id="IPR008928">
    <property type="entry name" value="6-hairpin_glycosidase_sf"/>
</dbReference>
<evidence type="ECO:0000259" key="4">
    <source>
        <dbReference type="Pfam" id="PF00759"/>
    </source>
</evidence>
<dbReference type="SUPFAM" id="SSF48208">
    <property type="entry name" value="Six-hairpin glycosidases"/>
    <property type="match status" value="1"/>
</dbReference>
<dbReference type="InterPro" id="IPR004197">
    <property type="entry name" value="Cellulase_Ig-like"/>
</dbReference>
<dbReference type="GO" id="GO:0008810">
    <property type="term" value="F:cellulase activity"/>
    <property type="evidence" value="ECO:0007669"/>
    <property type="project" value="InterPro"/>
</dbReference>
<dbReference type="InterPro" id="IPR012341">
    <property type="entry name" value="6hp_glycosidase-like_sf"/>
</dbReference>
<dbReference type="InterPro" id="IPR014756">
    <property type="entry name" value="Ig_E-set"/>
</dbReference>
<keyword evidence="3" id="KW-0624">Polysaccharide degradation</keyword>
<gene>
    <name evidence="6" type="ORF">ARY78_09375</name>
    <name evidence="7" type="ORF">CA369_01655</name>
    <name evidence="8" type="ORF">E5F58_12195</name>
</gene>
<evidence type="ECO:0000313" key="8">
    <source>
        <dbReference type="EMBL" id="EAH4242746.1"/>
    </source>
</evidence>
<evidence type="ECO:0000256" key="2">
    <source>
        <dbReference type="ARBA" id="ARBA00023277"/>
    </source>
</evidence>
<dbReference type="SUPFAM" id="SSF81296">
    <property type="entry name" value="E set domains"/>
    <property type="match status" value="1"/>
</dbReference>
<evidence type="ECO:0000313" key="10">
    <source>
        <dbReference type="Proteomes" id="UP000527632"/>
    </source>
</evidence>
<dbReference type="Proteomes" id="UP000527632">
    <property type="component" value="Unassembled WGS sequence"/>
</dbReference>
<name>A0A0B8QVK0_LISMN</name>
<evidence type="ECO:0000256" key="1">
    <source>
        <dbReference type="ARBA" id="ARBA00007072"/>
    </source>
</evidence>
<dbReference type="AlphaFoldDB" id="A0A0B8QVK0"/>
<evidence type="ECO:0000259" key="5">
    <source>
        <dbReference type="Pfam" id="PF02927"/>
    </source>
</evidence>
<dbReference type="GO" id="GO:0000272">
    <property type="term" value="P:polysaccharide catabolic process"/>
    <property type="evidence" value="ECO:0007669"/>
    <property type="project" value="UniProtKB-KW"/>
</dbReference>
<dbReference type="EMBL" id="AAAIXK010000004">
    <property type="protein sequence ID" value="EAC5550637.1"/>
    <property type="molecule type" value="Genomic_DNA"/>
</dbReference>
<accession>A0A0B8QVK0</accession>
<evidence type="ECO:0000313" key="9">
    <source>
        <dbReference type="Proteomes" id="UP000365297"/>
    </source>
</evidence>
<protein>
    <submittedName>
        <fullName evidence="8">Endoglucanase</fullName>
    </submittedName>
</protein>
<dbReference type="InterPro" id="IPR013783">
    <property type="entry name" value="Ig-like_fold"/>
</dbReference>
<dbReference type="Pfam" id="PF02927">
    <property type="entry name" value="CelD_N"/>
    <property type="match status" value="1"/>
</dbReference>
<dbReference type="InterPro" id="IPR001701">
    <property type="entry name" value="Glyco_hydro_9"/>
</dbReference>
<dbReference type="CDD" id="cd02850">
    <property type="entry name" value="E_set_Cellulase_N"/>
    <property type="match status" value="1"/>
</dbReference>
<organism evidence="8 10">
    <name type="scientific">Listeria monocytogenes</name>
    <dbReference type="NCBI Taxonomy" id="1639"/>
    <lineage>
        <taxon>Bacteria</taxon>
        <taxon>Bacillati</taxon>
        <taxon>Bacillota</taxon>
        <taxon>Bacilli</taxon>
        <taxon>Bacillales</taxon>
        <taxon>Listeriaceae</taxon>
        <taxon>Listeria</taxon>
    </lineage>
</organism>
<dbReference type="KEGG" id="lmok:CQ02_00220"/>